<proteinExistence type="inferred from homology"/>
<dbReference type="AlphaFoldDB" id="A0A0N9I6B9"/>
<evidence type="ECO:0000259" key="7">
    <source>
        <dbReference type="Pfam" id="PF00327"/>
    </source>
</evidence>
<name>A0A0N9I6B9_9PSEU</name>
<dbReference type="InterPro" id="IPR005996">
    <property type="entry name" value="Ribosomal_uL30_bac-type"/>
</dbReference>
<accession>A0A0N9I6B9</accession>
<comment type="similarity">
    <text evidence="1 5 6">Belongs to the universal ribosomal protein uL30 family.</text>
</comment>
<reference evidence="8 9" key="1">
    <citation type="submission" date="2015-07" db="EMBL/GenBank/DDBJ databases">
        <title>Genome sequencing of Kibdelosporangium phytohabitans.</title>
        <authorList>
            <person name="Qin S."/>
            <person name="Xing K."/>
        </authorList>
    </citation>
    <scope>NUCLEOTIDE SEQUENCE [LARGE SCALE GENOMIC DNA]</scope>
    <source>
        <strain evidence="8 9">KLBMP1111</strain>
    </source>
</reference>
<sequence length="61" mass="7035">MAKLQITQVKSKIGTKHNHRESLRTLGLRKIRQSVVRDDTPQVRGLIHTVRHLVVVEEVND</sequence>
<evidence type="ECO:0000256" key="3">
    <source>
        <dbReference type="ARBA" id="ARBA00022980"/>
    </source>
</evidence>
<dbReference type="OrthoDB" id="9812790at2"/>
<dbReference type="NCBIfam" id="TIGR01308">
    <property type="entry name" value="rpmD_bact"/>
    <property type="match status" value="1"/>
</dbReference>
<evidence type="ECO:0000256" key="2">
    <source>
        <dbReference type="ARBA" id="ARBA00011838"/>
    </source>
</evidence>
<dbReference type="InterPro" id="IPR036919">
    <property type="entry name" value="Ribo_uL30_ferredoxin-like_sf"/>
</dbReference>
<comment type="subunit">
    <text evidence="2 5">Part of the 50S ribosomal subunit.</text>
</comment>
<keyword evidence="3 5" id="KW-0689">Ribosomal protein</keyword>
<dbReference type="PIRSF" id="PIRSF002211">
    <property type="entry name" value="Ribosomal_L30_bac-type"/>
    <property type="match status" value="1"/>
</dbReference>
<keyword evidence="4 5" id="KW-0687">Ribonucleoprotein</keyword>
<evidence type="ECO:0000256" key="1">
    <source>
        <dbReference type="ARBA" id="ARBA00007594"/>
    </source>
</evidence>
<dbReference type="InterPro" id="IPR016082">
    <property type="entry name" value="Ribosomal_uL30_ferredoxin-like"/>
</dbReference>
<dbReference type="Pfam" id="PF00327">
    <property type="entry name" value="Ribosomal_L30"/>
    <property type="match status" value="1"/>
</dbReference>
<dbReference type="CDD" id="cd01658">
    <property type="entry name" value="Ribosomal_L30"/>
    <property type="match status" value="1"/>
</dbReference>
<dbReference type="FunFam" id="3.30.1390.20:FF:000001">
    <property type="entry name" value="50S ribosomal protein L30"/>
    <property type="match status" value="1"/>
</dbReference>
<dbReference type="EMBL" id="CP012752">
    <property type="protein sequence ID" value="ALG15651.1"/>
    <property type="molecule type" value="Genomic_DNA"/>
</dbReference>
<protein>
    <recommendedName>
        <fullName evidence="5">Large ribosomal subunit protein uL30</fullName>
    </recommendedName>
</protein>
<dbReference type="STRING" id="860235.AOZ06_49685"/>
<evidence type="ECO:0000256" key="6">
    <source>
        <dbReference type="RuleBase" id="RU003734"/>
    </source>
</evidence>
<dbReference type="SUPFAM" id="SSF55129">
    <property type="entry name" value="Ribosomal protein L30p/L7e"/>
    <property type="match status" value="1"/>
</dbReference>
<dbReference type="HAMAP" id="MF_01371_B">
    <property type="entry name" value="Ribosomal_uL30_B"/>
    <property type="match status" value="1"/>
</dbReference>
<dbReference type="KEGG" id="kphy:AOZ06_49685"/>
<dbReference type="InterPro" id="IPR018038">
    <property type="entry name" value="Ribosomal_uL30_CS"/>
</dbReference>
<dbReference type="GO" id="GO:0006412">
    <property type="term" value="P:translation"/>
    <property type="evidence" value="ECO:0007669"/>
    <property type="project" value="UniProtKB-UniRule"/>
</dbReference>
<feature type="domain" description="Large ribosomal subunit protein uL30-like ferredoxin-like fold" evidence="7">
    <location>
        <begin position="4"/>
        <end position="54"/>
    </location>
</feature>
<evidence type="ECO:0000313" key="9">
    <source>
        <dbReference type="Proteomes" id="UP000063699"/>
    </source>
</evidence>
<dbReference type="GO" id="GO:0003735">
    <property type="term" value="F:structural constituent of ribosome"/>
    <property type="evidence" value="ECO:0007669"/>
    <property type="project" value="InterPro"/>
</dbReference>
<evidence type="ECO:0000256" key="4">
    <source>
        <dbReference type="ARBA" id="ARBA00023274"/>
    </source>
</evidence>
<dbReference type="PANTHER" id="PTHR15892">
    <property type="entry name" value="MITOCHONDRIAL RIBOSOMAL PROTEIN L30"/>
    <property type="match status" value="1"/>
</dbReference>
<dbReference type="RefSeq" id="WP_054297492.1">
    <property type="nucleotide sequence ID" value="NZ_CP012752.1"/>
</dbReference>
<gene>
    <name evidence="5" type="primary">rpmD</name>
    <name evidence="8" type="ORF">AOZ06_49685</name>
</gene>
<evidence type="ECO:0000256" key="5">
    <source>
        <dbReference type="HAMAP-Rule" id="MF_01371"/>
    </source>
</evidence>
<dbReference type="PANTHER" id="PTHR15892:SF2">
    <property type="entry name" value="LARGE RIBOSOMAL SUBUNIT PROTEIN UL30M"/>
    <property type="match status" value="1"/>
</dbReference>
<organism evidence="8 9">
    <name type="scientific">Kibdelosporangium phytohabitans</name>
    <dbReference type="NCBI Taxonomy" id="860235"/>
    <lineage>
        <taxon>Bacteria</taxon>
        <taxon>Bacillati</taxon>
        <taxon>Actinomycetota</taxon>
        <taxon>Actinomycetes</taxon>
        <taxon>Pseudonocardiales</taxon>
        <taxon>Pseudonocardiaceae</taxon>
        <taxon>Kibdelosporangium</taxon>
    </lineage>
</organism>
<dbReference type="Proteomes" id="UP000063699">
    <property type="component" value="Chromosome"/>
</dbReference>
<dbReference type="Gene3D" id="3.30.1390.20">
    <property type="entry name" value="Ribosomal protein L30, ferredoxin-like fold domain"/>
    <property type="match status" value="1"/>
</dbReference>
<dbReference type="PROSITE" id="PS00634">
    <property type="entry name" value="RIBOSOMAL_L30"/>
    <property type="match status" value="1"/>
</dbReference>
<keyword evidence="9" id="KW-1185">Reference proteome</keyword>
<dbReference type="GO" id="GO:0022625">
    <property type="term" value="C:cytosolic large ribosomal subunit"/>
    <property type="evidence" value="ECO:0007669"/>
    <property type="project" value="TreeGrafter"/>
</dbReference>
<evidence type="ECO:0000313" key="8">
    <source>
        <dbReference type="EMBL" id="ALG15651.1"/>
    </source>
</evidence>